<accession>A0A9Q3JQN8</accession>
<sequence>MGFKCQKQNQLNPPQQDSPIPSLPCEQTPQQPTPGPSSTQWSEDLFRSKQPKVHLISTFDSSELTLPPFVEPSQTNEPPIPGSSPSSKPHEDLLTRDPEPEVAMT</sequence>
<keyword evidence="3" id="KW-1185">Reference proteome</keyword>
<feature type="region of interest" description="Disordered" evidence="1">
    <location>
        <begin position="1"/>
        <end position="45"/>
    </location>
</feature>
<evidence type="ECO:0000256" key="1">
    <source>
        <dbReference type="SAM" id="MobiDB-lite"/>
    </source>
</evidence>
<feature type="compositionally biased region" description="Polar residues" evidence="1">
    <location>
        <begin position="1"/>
        <end position="19"/>
    </location>
</feature>
<comment type="caution">
    <text evidence="2">The sequence shown here is derived from an EMBL/GenBank/DDBJ whole genome shotgun (WGS) entry which is preliminary data.</text>
</comment>
<feature type="region of interest" description="Disordered" evidence="1">
    <location>
        <begin position="63"/>
        <end position="105"/>
    </location>
</feature>
<dbReference type="EMBL" id="AVOT02078480">
    <property type="protein sequence ID" value="MBW0566042.1"/>
    <property type="molecule type" value="Genomic_DNA"/>
</dbReference>
<dbReference type="Proteomes" id="UP000765509">
    <property type="component" value="Unassembled WGS sequence"/>
</dbReference>
<organism evidence="2 3">
    <name type="scientific">Austropuccinia psidii MF-1</name>
    <dbReference type="NCBI Taxonomy" id="1389203"/>
    <lineage>
        <taxon>Eukaryota</taxon>
        <taxon>Fungi</taxon>
        <taxon>Dikarya</taxon>
        <taxon>Basidiomycota</taxon>
        <taxon>Pucciniomycotina</taxon>
        <taxon>Pucciniomycetes</taxon>
        <taxon>Pucciniales</taxon>
        <taxon>Sphaerophragmiaceae</taxon>
        <taxon>Austropuccinia</taxon>
    </lineage>
</organism>
<reference evidence="2" key="1">
    <citation type="submission" date="2021-03" db="EMBL/GenBank/DDBJ databases">
        <title>Draft genome sequence of rust myrtle Austropuccinia psidii MF-1, a brazilian biotype.</title>
        <authorList>
            <person name="Quecine M.C."/>
            <person name="Pachon D.M.R."/>
            <person name="Bonatelli M.L."/>
            <person name="Correr F.H."/>
            <person name="Franceschini L.M."/>
            <person name="Leite T.F."/>
            <person name="Margarido G.R.A."/>
            <person name="Almeida C.A."/>
            <person name="Ferrarezi J.A."/>
            <person name="Labate C.A."/>
        </authorList>
    </citation>
    <scope>NUCLEOTIDE SEQUENCE</scope>
    <source>
        <strain evidence="2">MF-1</strain>
    </source>
</reference>
<feature type="compositionally biased region" description="Basic and acidic residues" evidence="1">
    <location>
        <begin position="88"/>
        <end position="99"/>
    </location>
</feature>
<gene>
    <name evidence="2" type="ORF">O181_105757</name>
</gene>
<name>A0A9Q3JQN8_9BASI</name>
<evidence type="ECO:0000313" key="2">
    <source>
        <dbReference type="EMBL" id="MBW0566042.1"/>
    </source>
</evidence>
<evidence type="ECO:0000313" key="3">
    <source>
        <dbReference type="Proteomes" id="UP000765509"/>
    </source>
</evidence>
<protein>
    <submittedName>
        <fullName evidence="2">Uncharacterized protein</fullName>
    </submittedName>
</protein>
<proteinExistence type="predicted"/>
<dbReference type="AlphaFoldDB" id="A0A9Q3JQN8"/>